<keyword evidence="3 10" id="KW-0812">Transmembrane</keyword>
<evidence type="ECO:0000256" key="5">
    <source>
        <dbReference type="ARBA" id="ARBA00022792"/>
    </source>
</evidence>
<organism evidence="12 13">
    <name type="scientific">Powellomyces hirtus</name>
    <dbReference type="NCBI Taxonomy" id="109895"/>
    <lineage>
        <taxon>Eukaryota</taxon>
        <taxon>Fungi</taxon>
        <taxon>Fungi incertae sedis</taxon>
        <taxon>Chytridiomycota</taxon>
        <taxon>Chytridiomycota incertae sedis</taxon>
        <taxon>Chytridiomycetes</taxon>
        <taxon>Spizellomycetales</taxon>
        <taxon>Powellomycetaceae</taxon>
        <taxon>Powellomyces</taxon>
    </lineage>
</organism>
<proteinExistence type="inferred from homology"/>
<dbReference type="Proteomes" id="UP000318582">
    <property type="component" value="Unassembled WGS sequence"/>
</dbReference>
<keyword evidence="6 10" id="KW-1133">Transmembrane helix</keyword>
<keyword evidence="7 10" id="KW-0496">Mitochondrion</keyword>
<evidence type="ECO:0000313" key="13">
    <source>
        <dbReference type="Proteomes" id="UP000318582"/>
    </source>
</evidence>
<feature type="repeat" description="Solcar" evidence="11">
    <location>
        <begin position="7"/>
        <end position="104"/>
    </location>
</feature>
<evidence type="ECO:0000256" key="1">
    <source>
        <dbReference type="ARBA" id="ARBA00004225"/>
    </source>
</evidence>
<dbReference type="HAMAP" id="MF_03064">
    <property type="entry name" value="SLC25A38"/>
    <property type="match status" value="1"/>
</dbReference>
<dbReference type="GO" id="GO:1904983">
    <property type="term" value="P:glycine import into mitochondrion"/>
    <property type="evidence" value="ECO:0007669"/>
    <property type="project" value="UniProtKB-UniRule"/>
</dbReference>
<keyword evidence="4 10" id="KW-0677">Repeat</keyword>
<dbReference type="AlphaFoldDB" id="A0A507E9D5"/>
<dbReference type="InterPro" id="IPR023395">
    <property type="entry name" value="MCP_dom_sf"/>
</dbReference>
<evidence type="ECO:0000313" key="12">
    <source>
        <dbReference type="EMBL" id="TPX59778.1"/>
    </source>
</evidence>
<dbReference type="GO" id="GO:0015187">
    <property type="term" value="F:glycine transmembrane transporter activity"/>
    <property type="evidence" value="ECO:0007669"/>
    <property type="project" value="UniProtKB-UniRule"/>
</dbReference>
<dbReference type="SUPFAM" id="SSF103506">
    <property type="entry name" value="Mitochondrial carrier"/>
    <property type="match status" value="1"/>
</dbReference>
<accession>A0A507E9D5</accession>
<dbReference type="Pfam" id="PF00153">
    <property type="entry name" value="Mito_carr"/>
    <property type="match status" value="3"/>
</dbReference>
<feature type="repeat" description="Solcar" evidence="11">
    <location>
        <begin position="217"/>
        <end position="301"/>
    </location>
</feature>
<evidence type="ECO:0000256" key="10">
    <source>
        <dbReference type="HAMAP-Rule" id="MF_03064"/>
    </source>
</evidence>
<keyword evidence="5 10" id="KW-0999">Mitochondrion inner membrane</keyword>
<evidence type="ECO:0000256" key="8">
    <source>
        <dbReference type="ARBA" id="ARBA00023136"/>
    </source>
</evidence>
<keyword evidence="13" id="KW-1185">Reference proteome</keyword>
<keyword evidence="8 10" id="KW-0472">Membrane</keyword>
<evidence type="ECO:0000256" key="4">
    <source>
        <dbReference type="ARBA" id="ARBA00022737"/>
    </source>
</evidence>
<gene>
    <name evidence="12" type="ORF">PhCBS80983_g02223</name>
</gene>
<dbReference type="PRINTS" id="PR00926">
    <property type="entry name" value="MITOCARRIER"/>
</dbReference>
<name>A0A507E9D5_9FUNG</name>
<evidence type="ECO:0000256" key="9">
    <source>
        <dbReference type="ARBA" id="ARBA00034060"/>
    </source>
</evidence>
<comment type="catalytic activity">
    <reaction evidence="9 10">
        <text>glycine(in) = glycine(out)</text>
        <dbReference type="Rhea" id="RHEA:70715"/>
        <dbReference type="ChEBI" id="CHEBI:57305"/>
    </reaction>
</comment>
<keyword evidence="2 10" id="KW-0813">Transport</keyword>
<dbReference type="PROSITE" id="PS50920">
    <property type="entry name" value="SOLCAR"/>
    <property type="match status" value="3"/>
</dbReference>
<evidence type="ECO:0000256" key="3">
    <source>
        <dbReference type="ARBA" id="ARBA00022692"/>
    </source>
</evidence>
<sequence length="333" mass="36304">MPTQSHVSPQIHLLGGGVSGLASCVVLQPLDLVKTRLQQETHTLLKSVAGGGQGLRRVTLWSVASGVVATDSVSGLWRGTWPTILRNVPGSALYFACLEQTRRALRAVNVVGAPVTITPGTINLLSGATSRVMVGMLMMPITVIKVRYESNMYRYTSVLAATRGIVREHGIRGLFAGSGATILRDAPHAGLYVFFYEHSKDILKAAFPRSLNSSSNNNTLIHTTSACVSGVAATVVTNPFDVVKTRMQLNPRENPSMPRTAWKIITEERASGFFAGMLPRLLRKTVSAAITWTIYEEVVRSISTLRQSPEHRRIMFVTVPAFIPRESDVYTSN</sequence>
<dbReference type="InterPro" id="IPR018108">
    <property type="entry name" value="MCP_transmembrane"/>
</dbReference>
<dbReference type="EMBL" id="QEAQ01000021">
    <property type="protein sequence ID" value="TPX59778.1"/>
    <property type="molecule type" value="Genomic_DNA"/>
</dbReference>
<comment type="caution">
    <text evidence="12">The sequence shown here is derived from an EMBL/GenBank/DDBJ whole genome shotgun (WGS) entry which is preliminary data.</text>
</comment>
<reference evidence="12 13" key="1">
    <citation type="journal article" date="2019" name="Sci. Rep.">
        <title>Comparative genomics of chytrid fungi reveal insights into the obligate biotrophic and pathogenic lifestyle of Synchytrium endobioticum.</title>
        <authorList>
            <person name="van de Vossenberg B.T.L.H."/>
            <person name="Warris S."/>
            <person name="Nguyen H.D.T."/>
            <person name="van Gent-Pelzer M.P.E."/>
            <person name="Joly D.L."/>
            <person name="van de Geest H.C."/>
            <person name="Bonants P.J.M."/>
            <person name="Smith D.S."/>
            <person name="Levesque C.A."/>
            <person name="van der Lee T.A.J."/>
        </authorList>
    </citation>
    <scope>NUCLEOTIDE SEQUENCE [LARGE SCALE GENOMIC DNA]</scope>
    <source>
        <strain evidence="12 13">CBS 809.83</strain>
    </source>
</reference>
<dbReference type="PANTHER" id="PTHR46181">
    <property type="entry name" value="MITOCHONDRIAL GLYCINE TRANSPORTER"/>
    <property type="match status" value="1"/>
</dbReference>
<dbReference type="PANTHER" id="PTHR46181:SF3">
    <property type="entry name" value="MITOCHONDRIAL GLYCINE TRANSPORTER"/>
    <property type="match status" value="1"/>
</dbReference>
<dbReference type="Gene3D" id="1.50.40.10">
    <property type="entry name" value="Mitochondrial carrier domain"/>
    <property type="match status" value="2"/>
</dbReference>
<dbReference type="InterPro" id="IPR002067">
    <property type="entry name" value="MCP"/>
</dbReference>
<evidence type="ECO:0000256" key="11">
    <source>
        <dbReference type="PROSITE-ProRule" id="PRU00282"/>
    </source>
</evidence>
<comment type="subcellular location">
    <subcellularLocation>
        <location evidence="10">Mitochondrion inner membrane</location>
        <topology evidence="10">Multi-pass membrane protein</topology>
    </subcellularLocation>
    <subcellularLocation>
        <location evidence="1">Mitochondrion membrane</location>
        <topology evidence="1">Multi-pass membrane protein</topology>
    </subcellularLocation>
</comment>
<dbReference type="GO" id="GO:0005743">
    <property type="term" value="C:mitochondrial inner membrane"/>
    <property type="evidence" value="ECO:0007669"/>
    <property type="project" value="UniProtKB-SubCell"/>
</dbReference>
<evidence type="ECO:0000256" key="7">
    <source>
        <dbReference type="ARBA" id="ARBA00023128"/>
    </source>
</evidence>
<protein>
    <recommendedName>
        <fullName evidence="10">Mitochondrial glycine transporter</fullName>
    </recommendedName>
    <alternativeName>
        <fullName evidence="10">Solute carrier family 25 member 38 homolog</fullName>
    </alternativeName>
</protein>
<dbReference type="STRING" id="109895.A0A507E9D5"/>
<feature type="repeat" description="Solcar" evidence="11">
    <location>
        <begin position="118"/>
        <end position="202"/>
    </location>
</feature>
<comment type="similarity">
    <text evidence="10">Belongs to the mitochondrial carrier (TC 2.A.29) family. SLC25A38 subfamily.</text>
</comment>
<evidence type="ECO:0000256" key="6">
    <source>
        <dbReference type="ARBA" id="ARBA00022989"/>
    </source>
</evidence>
<comment type="function">
    <text evidence="10">Mitochondrial glycine transporter that imports glycine into the mitochondrial matrix. Plays an important role in providing glycine for the first enzymatic step in heme biosynthesis, the condensation of glycine with succinyl-CoA to produce 5-aminolevulinate (ALA) in the miochondrial matrix.</text>
</comment>
<evidence type="ECO:0000256" key="2">
    <source>
        <dbReference type="ARBA" id="ARBA00022448"/>
    </source>
</evidence>
<dbReference type="InterPro" id="IPR030847">
    <property type="entry name" value="Hem25/SLC25A38"/>
</dbReference>